<gene>
    <name evidence="2" type="ORF">GOP47_0014618</name>
</gene>
<dbReference type="InterPro" id="IPR013103">
    <property type="entry name" value="RVT_2"/>
</dbReference>
<reference evidence="2" key="1">
    <citation type="submission" date="2021-01" db="EMBL/GenBank/DDBJ databases">
        <title>Adiantum capillus-veneris genome.</title>
        <authorList>
            <person name="Fang Y."/>
            <person name="Liao Q."/>
        </authorList>
    </citation>
    <scope>NUCLEOTIDE SEQUENCE</scope>
    <source>
        <strain evidence="2">H3</strain>
        <tissue evidence="2">Leaf</tissue>
    </source>
</reference>
<organism evidence="2 3">
    <name type="scientific">Adiantum capillus-veneris</name>
    <name type="common">Maidenhair fern</name>
    <dbReference type="NCBI Taxonomy" id="13818"/>
    <lineage>
        <taxon>Eukaryota</taxon>
        <taxon>Viridiplantae</taxon>
        <taxon>Streptophyta</taxon>
        <taxon>Embryophyta</taxon>
        <taxon>Tracheophyta</taxon>
        <taxon>Polypodiopsida</taxon>
        <taxon>Polypodiidae</taxon>
        <taxon>Polypodiales</taxon>
        <taxon>Pteridineae</taxon>
        <taxon>Pteridaceae</taxon>
        <taxon>Vittarioideae</taxon>
        <taxon>Adiantum</taxon>
    </lineage>
</organism>
<dbReference type="PANTHER" id="PTHR11439:SF483">
    <property type="entry name" value="PEPTIDE SYNTHASE GLIP-LIKE, PUTATIVE (AFU_ORTHOLOGUE AFUA_3G12920)-RELATED"/>
    <property type="match status" value="1"/>
</dbReference>
<dbReference type="OrthoDB" id="2012657at2759"/>
<sequence length="134" mass="14912">MKDLGLLHHYLGIQFKQCDGGIALCQKSYIETLLCKFGLEDCKPIATPMETGLKLSLHDAGDPADVTLYQTVVGCLIYVCNTRPGIQFAVSQVSRFMHSPGSKHWQAVKRIFRYLSGTLHLGLFYPKGRSLPPD</sequence>
<evidence type="ECO:0000313" key="2">
    <source>
        <dbReference type="EMBL" id="KAI5070275.1"/>
    </source>
</evidence>
<dbReference type="PANTHER" id="PTHR11439">
    <property type="entry name" value="GAG-POL-RELATED RETROTRANSPOSON"/>
    <property type="match status" value="1"/>
</dbReference>
<evidence type="ECO:0000313" key="3">
    <source>
        <dbReference type="Proteomes" id="UP000886520"/>
    </source>
</evidence>
<evidence type="ECO:0000259" key="1">
    <source>
        <dbReference type="Pfam" id="PF07727"/>
    </source>
</evidence>
<proteinExistence type="predicted"/>
<accession>A0A9D4ULT9</accession>
<comment type="caution">
    <text evidence="2">The sequence shown here is derived from an EMBL/GenBank/DDBJ whole genome shotgun (WGS) entry which is preliminary data.</text>
</comment>
<dbReference type="Proteomes" id="UP000886520">
    <property type="component" value="Chromosome 14"/>
</dbReference>
<name>A0A9D4ULT9_ADICA</name>
<keyword evidence="3" id="KW-1185">Reference proteome</keyword>
<dbReference type="EMBL" id="JABFUD020000014">
    <property type="protein sequence ID" value="KAI5070275.1"/>
    <property type="molecule type" value="Genomic_DNA"/>
</dbReference>
<dbReference type="Pfam" id="PF07727">
    <property type="entry name" value="RVT_2"/>
    <property type="match status" value="1"/>
</dbReference>
<feature type="domain" description="Reverse transcriptase Ty1/copia-type" evidence="1">
    <location>
        <begin position="1"/>
        <end position="50"/>
    </location>
</feature>
<dbReference type="AlphaFoldDB" id="A0A9D4ULT9"/>
<protein>
    <recommendedName>
        <fullName evidence="1">Reverse transcriptase Ty1/copia-type domain-containing protein</fullName>
    </recommendedName>
</protein>